<feature type="chain" id="PRO_5045403120" evidence="2">
    <location>
        <begin position="18"/>
        <end position="698"/>
    </location>
</feature>
<feature type="signal peptide" evidence="2">
    <location>
        <begin position="1"/>
        <end position="17"/>
    </location>
</feature>
<dbReference type="InterPro" id="IPR016024">
    <property type="entry name" value="ARM-type_fold"/>
</dbReference>
<comment type="caution">
    <text evidence="3">The sequence shown here is derived from an EMBL/GenBank/DDBJ whole genome shotgun (WGS) entry which is preliminary data.</text>
</comment>
<gene>
    <name evidence="3" type="ORF">J8F10_28360</name>
</gene>
<sequence>MRIVVALLLLSVASVPAADPPLPGGPPIPPEAQTGPPTEAAIDALIADSIGRNAKAAAEATQKLIDLGPAAVPALTQGLWADSATRRACIAFLGAIGADARSAAPSLVRLLTDESPETRAGAARALGSLGAHSAIPALTKALEDKSAPVQLGAVGSLISLGASAETVLPVITTALRAEQAEETYTAAKLLGDLGPEAAPAVPMVNNDLPGADPILMTLLADALGRVGPAAKDILPALKTKLVENKNSALFRVPAALAMWRIARDPDAAKTLRPALGKTQGRGLAHVPLWRIDQSKETLDELTKQLKSNEPSDVIAASEALGSRSKDAVPGLVKCLQPDLEPAKLFTVLNTLGDLGADGKDALETLQKIAGSKAPGASVQAAAAAYRIAPTPQAARVLTDYLEEKELRAEAAEALKQLRPANPAVVIELLAALDCPDEQVQLSAAVALWRIEKHAQALPSITKRLRSADPKMRVLAAVDIGGEFGPDAKAAVPELVKRLFDPFASVRAASAEALGRIGPNASGAAKPLVALLDGDEPAFVQSAACEALGLILPPEKDDAVAVLKKKLEHPDALVRVHAALALFLLNRDKAAEPEVINGMSYRTHYVRITAAETAWRMNKNARAVPLLIRALEESNLEGTGGENERYMAARALGRIGADARGAVPELLKLINHRDYALATAARTAVKVIDPEAAKKAGVK</sequence>
<dbReference type="PANTHER" id="PTHR12697">
    <property type="entry name" value="PBS LYASE HEAT-LIKE PROTEIN"/>
    <property type="match status" value="1"/>
</dbReference>
<dbReference type="EMBL" id="JAGKQQ010000001">
    <property type="protein sequence ID" value="MBP3959176.1"/>
    <property type="molecule type" value="Genomic_DNA"/>
</dbReference>
<dbReference type="RefSeq" id="WP_210659740.1">
    <property type="nucleotide sequence ID" value="NZ_JAGKQQ010000001.1"/>
</dbReference>
<dbReference type="SUPFAM" id="SSF48371">
    <property type="entry name" value="ARM repeat"/>
    <property type="match status" value="1"/>
</dbReference>
<dbReference type="PANTHER" id="PTHR12697:SF5">
    <property type="entry name" value="DEOXYHYPUSINE HYDROXYLASE"/>
    <property type="match status" value="1"/>
</dbReference>
<evidence type="ECO:0000313" key="4">
    <source>
        <dbReference type="Proteomes" id="UP000676565"/>
    </source>
</evidence>
<dbReference type="Gene3D" id="1.25.10.10">
    <property type="entry name" value="Leucine-rich Repeat Variant"/>
    <property type="match status" value="4"/>
</dbReference>
<dbReference type="Pfam" id="PF13646">
    <property type="entry name" value="HEAT_2"/>
    <property type="match status" value="2"/>
</dbReference>
<accession>A0ABS5BZK9</accession>
<name>A0ABS5BZK9_9BACT</name>
<evidence type="ECO:0000256" key="2">
    <source>
        <dbReference type="SAM" id="SignalP"/>
    </source>
</evidence>
<protein>
    <submittedName>
        <fullName evidence="3">HEAT repeat domain-containing protein</fullName>
    </submittedName>
</protein>
<dbReference type="Proteomes" id="UP000676565">
    <property type="component" value="Unassembled WGS sequence"/>
</dbReference>
<evidence type="ECO:0000313" key="3">
    <source>
        <dbReference type="EMBL" id="MBP3959176.1"/>
    </source>
</evidence>
<dbReference type="InterPro" id="IPR011989">
    <property type="entry name" value="ARM-like"/>
</dbReference>
<dbReference type="InterPro" id="IPR004155">
    <property type="entry name" value="PBS_lyase_HEAT"/>
</dbReference>
<reference evidence="3 4" key="1">
    <citation type="submission" date="2021-04" db="EMBL/GenBank/DDBJ databases">
        <authorList>
            <person name="Ivanova A."/>
        </authorList>
    </citation>
    <scope>NUCLEOTIDE SEQUENCE [LARGE SCALE GENOMIC DNA]</scope>
    <source>
        <strain evidence="3 4">G18</strain>
    </source>
</reference>
<proteinExistence type="predicted"/>
<comment type="function">
    <text evidence="1">Catalyzes the hydroxylation of the N(6)-(4-aminobutyl)-L-lysine intermediate produced by deoxyhypusine synthase/DHPS on a critical lysine of the eukaryotic translation initiation factor 5A/eIF-5A. This is the second step of the post-translational modification of that lysine into an unusual amino acid residue named hypusine. Hypusination is unique to mature eIF-5A factor and is essential for its function.</text>
</comment>
<organism evidence="3 4">
    <name type="scientific">Gemmata palustris</name>
    <dbReference type="NCBI Taxonomy" id="2822762"/>
    <lineage>
        <taxon>Bacteria</taxon>
        <taxon>Pseudomonadati</taxon>
        <taxon>Planctomycetota</taxon>
        <taxon>Planctomycetia</taxon>
        <taxon>Gemmatales</taxon>
        <taxon>Gemmataceae</taxon>
        <taxon>Gemmata</taxon>
    </lineage>
</organism>
<dbReference type="InterPro" id="IPR021133">
    <property type="entry name" value="HEAT_type_2"/>
</dbReference>
<dbReference type="PROSITE" id="PS50077">
    <property type="entry name" value="HEAT_REPEAT"/>
    <property type="match status" value="1"/>
</dbReference>
<evidence type="ECO:0000256" key="1">
    <source>
        <dbReference type="ARBA" id="ARBA00045876"/>
    </source>
</evidence>
<keyword evidence="2" id="KW-0732">Signal</keyword>
<dbReference type="Pfam" id="PF03130">
    <property type="entry name" value="HEAT_PBS"/>
    <property type="match status" value="1"/>
</dbReference>
<dbReference type="SMART" id="SM00567">
    <property type="entry name" value="EZ_HEAT"/>
    <property type="match status" value="11"/>
</dbReference>
<keyword evidence="4" id="KW-1185">Reference proteome</keyword>